<dbReference type="GO" id="GO:0050660">
    <property type="term" value="F:flavin adenine dinucleotide binding"/>
    <property type="evidence" value="ECO:0007669"/>
    <property type="project" value="InterPro"/>
</dbReference>
<dbReference type="GO" id="GO:0009229">
    <property type="term" value="P:thiamine diphosphate biosynthetic process"/>
    <property type="evidence" value="ECO:0007669"/>
    <property type="project" value="UniProtKB-UniPathway"/>
</dbReference>
<dbReference type="GO" id="GO:0016491">
    <property type="term" value="F:oxidoreductase activity"/>
    <property type="evidence" value="ECO:0007669"/>
    <property type="project" value="UniProtKB-KW"/>
</dbReference>
<evidence type="ECO:0000256" key="3">
    <source>
        <dbReference type="ARBA" id="ARBA00023002"/>
    </source>
</evidence>
<proteinExistence type="predicted"/>
<accession>A0A381T8B9</accession>
<feature type="non-terminal residue" evidence="5">
    <location>
        <position position="1"/>
    </location>
</feature>
<organism evidence="5">
    <name type="scientific">marine metagenome</name>
    <dbReference type="NCBI Taxonomy" id="408172"/>
    <lineage>
        <taxon>unclassified sequences</taxon>
        <taxon>metagenomes</taxon>
        <taxon>ecological metagenomes</taxon>
    </lineage>
</organism>
<dbReference type="SUPFAM" id="SSF54373">
    <property type="entry name" value="FAD-linked reductases, C-terminal domain"/>
    <property type="match status" value="1"/>
</dbReference>
<dbReference type="PANTHER" id="PTHR13847">
    <property type="entry name" value="SARCOSINE DEHYDROGENASE-RELATED"/>
    <property type="match status" value="1"/>
</dbReference>
<keyword evidence="3" id="KW-0560">Oxidoreductase</keyword>
<dbReference type="AlphaFoldDB" id="A0A381T8B9"/>
<dbReference type="InterPro" id="IPR006076">
    <property type="entry name" value="FAD-dep_OxRdtase"/>
</dbReference>
<dbReference type="NCBIfam" id="TIGR02352">
    <property type="entry name" value="thiamin_ThiO"/>
    <property type="match status" value="1"/>
</dbReference>
<sequence length="373" mass="39500">VLEKSSDVVIIGGGVIGCSIAYQLAKQQVGVVVLERTRFAAGASGATAGVISPLWHVDPEVEPMWRLGMRGLKLFPSLASELSEAGVDPEFRQTGVLKVAFTGEEVEELRRNLAWQSQLGFGVAWLDQAEVLQREPEISTAVMGGIFSPQEGYVRGQRLVDSLVQAATRLGAQFHQGVEVLNLRTEGRRVTGVVTSWGSTDAAQVVLAAGPWSGLPSRWLRQQGAPEIPVRPVKGERILLRKPGFLPRSPVRNSEAYVVPRLGGDVLVAATRVEGQFDEVVTAAGVSRLIAAAALSFPSLADAAFVSGRAGVRPATPDGMPILGPVPDVEGLSIAAGHDAVGIMLSPATAEMMAQYLLDGNAAPLEPFSISRF</sequence>
<dbReference type="Gene3D" id="3.30.9.10">
    <property type="entry name" value="D-Amino Acid Oxidase, subunit A, domain 2"/>
    <property type="match status" value="1"/>
</dbReference>
<dbReference type="InterPro" id="IPR012727">
    <property type="entry name" value="Gly_oxidase_ThiO"/>
</dbReference>
<evidence type="ECO:0000313" key="5">
    <source>
        <dbReference type="EMBL" id="SVA12405.1"/>
    </source>
</evidence>
<dbReference type="GO" id="GO:0009228">
    <property type="term" value="P:thiamine biosynthetic process"/>
    <property type="evidence" value="ECO:0007669"/>
    <property type="project" value="UniProtKB-KW"/>
</dbReference>
<dbReference type="UniPathway" id="UPA00060"/>
<dbReference type="SUPFAM" id="SSF51905">
    <property type="entry name" value="FAD/NAD(P)-binding domain"/>
    <property type="match status" value="1"/>
</dbReference>
<evidence type="ECO:0000259" key="4">
    <source>
        <dbReference type="Pfam" id="PF01266"/>
    </source>
</evidence>
<protein>
    <recommendedName>
        <fullName evidence="4">FAD dependent oxidoreductase domain-containing protein</fullName>
    </recommendedName>
</protein>
<gene>
    <name evidence="5" type="ORF">METZ01_LOCUS65259</name>
</gene>
<name>A0A381T8B9_9ZZZZ</name>
<dbReference type="InterPro" id="IPR036188">
    <property type="entry name" value="FAD/NAD-bd_sf"/>
</dbReference>
<dbReference type="GO" id="GO:0005737">
    <property type="term" value="C:cytoplasm"/>
    <property type="evidence" value="ECO:0007669"/>
    <property type="project" value="TreeGrafter"/>
</dbReference>
<evidence type="ECO:0000256" key="2">
    <source>
        <dbReference type="ARBA" id="ARBA00022977"/>
    </source>
</evidence>
<dbReference type="PANTHER" id="PTHR13847:SF289">
    <property type="entry name" value="GLYCINE OXIDASE"/>
    <property type="match status" value="1"/>
</dbReference>
<evidence type="ECO:0000256" key="1">
    <source>
        <dbReference type="ARBA" id="ARBA00004948"/>
    </source>
</evidence>
<keyword evidence="2" id="KW-0784">Thiamine biosynthesis</keyword>
<reference evidence="5" key="1">
    <citation type="submission" date="2018-05" db="EMBL/GenBank/DDBJ databases">
        <authorList>
            <person name="Lanie J.A."/>
            <person name="Ng W.-L."/>
            <person name="Kazmierczak K.M."/>
            <person name="Andrzejewski T.M."/>
            <person name="Davidsen T.M."/>
            <person name="Wayne K.J."/>
            <person name="Tettelin H."/>
            <person name="Glass J.I."/>
            <person name="Rusch D."/>
            <person name="Podicherti R."/>
            <person name="Tsui H.-C.T."/>
            <person name="Winkler M.E."/>
        </authorList>
    </citation>
    <scope>NUCLEOTIDE SEQUENCE</scope>
</reference>
<feature type="domain" description="FAD dependent oxidoreductase" evidence="4">
    <location>
        <begin position="7"/>
        <end position="355"/>
    </location>
</feature>
<dbReference type="EMBL" id="UINC01004179">
    <property type="protein sequence ID" value="SVA12405.1"/>
    <property type="molecule type" value="Genomic_DNA"/>
</dbReference>
<dbReference type="Gene3D" id="3.50.50.60">
    <property type="entry name" value="FAD/NAD(P)-binding domain"/>
    <property type="match status" value="1"/>
</dbReference>
<comment type="pathway">
    <text evidence="1">Cofactor biosynthesis; thiamine diphosphate biosynthesis.</text>
</comment>
<dbReference type="Pfam" id="PF01266">
    <property type="entry name" value="DAO"/>
    <property type="match status" value="1"/>
</dbReference>